<evidence type="ECO:0000313" key="3">
    <source>
        <dbReference type="Proteomes" id="UP001381693"/>
    </source>
</evidence>
<feature type="compositionally biased region" description="Polar residues" evidence="1">
    <location>
        <begin position="25"/>
        <end position="41"/>
    </location>
</feature>
<organism evidence="2 3">
    <name type="scientific">Halocaridina rubra</name>
    <name type="common">Hawaiian red shrimp</name>
    <dbReference type="NCBI Taxonomy" id="373956"/>
    <lineage>
        <taxon>Eukaryota</taxon>
        <taxon>Metazoa</taxon>
        <taxon>Ecdysozoa</taxon>
        <taxon>Arthropoda</taxon>
        <taxon>Crustacea</taxon>
        <taxon>Multicrustacea</taxon>
        <taxon>Malacostraca</taxon>
        <taxon>Eumalacostraca</taxon>
        <taxon>Eucarida</taxon>
        <taxon>Decapoda</taxon>
        <taxon>Pleocyemata</taxon>
        <taxon>Caridea</taxon>
        <taxon>Atyoidea</taxon>
        <taxon>Atyidae</taxon>
        <taxon>Halocaridina</taxon>
    </lineage>
</organism>
<comment type="caution">
    <text evidence="2">The sequence shown here is derived from an EMBL/GenBank/DDBJ whole genome shotgun (WGS) entry which is preliminary data.</text>
</comment>
<accession>A0AAN8X5S2</accession>
<evidence type="ECO:0000256" key="1">
    <source>
        <dbReference type="SAM" id="MobiDB-lite"/>
    </source>
</evidence>
<sequence>MPTCAGKDSKKRGSPKTSAKVHPIQSRSSGSSLKNTRESQNAPGEGEPGGAAEGEAAPSRRWRIRPAPPMPKPQPRIIRPKPRGNPRTKRPEGYLTGSL</sequence>
<proteinExistence type="predicted"/>
<feature type="region of interest" description="Disordered" evidence="1">
    <location>
        <begin position="1"/>
        <end position="99"/>
    </location>
</feature>
<gene>
    <name evidence="2" type="ORF">SK128_025464</name>
</gene>
<evidence type="ECO:0000313" key="2">
    <source>
        <dbReference type="EMBL" id="KAK7078237.1"/>
    </source>
</evidence>
<dbReference type="EMBL" id="JAXCGZ010007937">
    <property type="protein sequence ID" value="KAK7078237.1"/>
    <property type="molecule type" value="Genomic_DNA"/>
</dbReference>
<keyword evidence="3" id="KW-1185">Reference proteome</keyword>
<feature type="compositionally biased region" description="Basic residues" evidence="1">
    <location>
        <begin position="78"/>
        <end position="88"/>
    </location>
</feature>
<name>A0AAN8X5S2_HALRR</name>
<protein>
    <submittedName>
        <fullName evidence="2">Uncharacterized protein</fullName>
    </submittedName>
</protein>
<reference evidence="2 3" key="1">
    <citation type="submission" date="2023-11" db="EMBL/GenBank/DDBJ databases">
        <title>Halocaridina rubra genome assembly.</title>
        <authorList>
            <person name="Smith C."/>
        </authorList>
    </citation>
    <scope>NUCLEOTIDE SEQUENCE [LARGE SCALE GENOMIC DNA]</scope>
    <source>
        <strain evidence="2">EP-1</strain>
        <tissue evidence="2">Whole</tissue>
    </source>
</reference>
<dbReference type="AlphaFoldDB" id="A0AAN8X5S2"/>
<dbReference type="Proteomes" id="UP001381693">
    <property type="component" value="Unassembled WGS sequence"/>
</dbReference>